<feature type="transmembrane region" description="Helical" evidence="8">
    <location>
        <begin position="106"/>
        <end position="127"/>
    </location>
</feature>
<evidence type="ECO:0000256" key="8">
    <source>
        <dbReference type="SAM" id="Phobius"/>
    </source>
</evidence>
<dbReference type="Proteomes" id="UP000608513">
    <property type="component" value="Unassembled WGS sequence"/>
</dbReference>
<feature type="compositionally biased region" description="Basic and acidic residues" evidence="7">
    <location>
        <begin position="351"/>
        <end position="361"/>
    </location>
</feature>
<dbReference type="GO" id="GO:0046872">
    <property type="term" value="F:metal ion binding"/>
    <property type="evidence" value="ECO:0007669"/>
    <property type="project" value="UniProtKB-KW"/>
</dbReference>
<keyword evidence="5 6" id="KW-0482">Metalloprotease</keyword>
<evidence type="ECO:0000256" key="6">
    <source>
        <dbReference type="RuleBase" id="RU003983"/>
    </source>
</evidence>
<comment type="caution">
    <text evidence="11">The sequence shown here is derived from an EMBL/GenBank/DDBJ whole genome shotgun (WGS) entry which is preliminary data.</text>
</comment>
<proteinExistence type="inferred from homology"/>
<dbReference type="InterPro" id="IPR001915">
    <property type="entry name" value="Peptidase_M48"/>
</dbReference>
<evidence type="ECO:0000256" key="4">
    <source>
        <dbReference type="ARBA" id="ARBA00022833"/>
    </source>
</evidence>
<dbReference type="AlphaFoldDB" id="A0A923SE86"/>
<keyword evidence="8" id="KW-0812">Transmembrane</keyword>
<keyword evidence="1 6" id="KW-0645">Protease</keyword>
<feature type="domain" description="Peptidase M48" evidence="9">
    <location>
        <begin position="206"/>
        <end position="355"/>
    </location>
</feature>
<dbReference type="GO" id="GO:0004222">
    <property type="term" value="F:metalloendopeptidase activity"/>
    <property type="evidence" value="ECO:0007669"/>
    <property type="project" value="InterPro"/>
</dbReference>
<dbReference type="Gene3D" id="3.30.2010.10">
    <property type="entry name" value="Metalloproteases ('zincins'), catalytic domain"/>
    <property type="match status" value="1"/>
</dbReference>
<dbReference type="GO" id="GO:0051603">
    <property type="term" value="P:proteolysis involved in protein catabolic process"/>
    <property type="evidence" value="ECO:0007669"/>
    <property type="project" value="TreeGrafter"/>
</dbReference>
<sequence>MTLAAALPGLWFDGRTSGARPVEVRLQRAAEGPSLALQAEDGESLVLRHRQVRWPERWSAKRAPRKVVVDLGARGSLEISDPAAWEQALGAAGYQATVATRMQTRWTTFAVVLLAVVAVVLAFYRWGTPWVATQLTRQVPLSWETDLTQRALRDIDGEWLKPSKLPAQRQAALRARFDALAANLPAELRRYPGYQPKLELHFRHGMGANAFALPGGTVVMTDGIVELADKHQLGDEALVGVLAHEIGHVLHRHATRLVVEQGVLNVGLGLALGDVSWLASIGGSMLTGLSYRRSHESEADCFAVALMARTGGRTAPMADLLMKMDHGAKAGESAGWTELLSSHPATPQRAEALKRGESACR</sequence>
<dbReference type="InterPro" id="IPR055518">
    <property type="entry name" value="DUF7092"/>
</dbReference>
<dbReference type="PANTHER" id="PTHR22726:SF24">
    <property type="entry name" value="M48 FAMILY METALLOPEPTIDASE"/>
    <property type="match status" value="1"/>
</dbReference>
<evidence type="ECO:0000256" key="1">
    <source>
        <dbReference type="ARBA" id="ARBA00022670"/>
    </source>
</evidence>
<dbReference type="PANTHER" id="PTHR22726">
    <property type="entry name" value="METALLOENDOPEPTIDASE OMA1"/>
    <property type="match status" value="1"/>
</dbReference>
<dbReference type="CDD" id="cd07332">
    <property type="entry name" value="M48C_Oma1_like"/>
    <property type="match status" value="1"/>
</dbReference>
<comment type="cofactor">
    <cofactor evidence="6">
        <name>Zn(2+)</name>
        <dbReference type="ChEBI" id="CHEBI:29105"/>
    </cofactor>
    <text evidence="6">Binds 1 zinc ion per subunit.</text>
</comment>
<organism evidence="11 12">
    <name type="scientific">Ramlibacter cellulosilyticus</name>
    <dbReference type="NCBI Taxonomy" id="2764187"/>
    <lineage>
        <taxon>Bacteria</taxon>
        <taxon>Pseudomonadati</taxon>
        <taxon>Pseudomonadota</taxon>
        <taxon>Betaproteobacteria</taxon>
        <taxon>Burkholderiales</taxon>
        <taxon>Comamonadaceae</taxon>
        <taxon>Ramlibacter</taxon>
    </lineage>
</organism>
<dbReference type="Pfam" id="PF01435">
    <property type="entry name" value="Peptidase_M48"/>
    <property type="match status" value="1"/>
</dbReference>
<evidence type="ECO:0000256" key="3">
    <source>
        <dbReference type="ARBA" id="ARBA00022801"/>
    </source>
</evidence>
<keyword evidence="3 6" id="KW-0378">Hydrolase</keyword>
<dbReference type="InterPro" id="IPR051156">
    <property type="entry name" value="Mito/Outer_Membr_Metalloprot"/>
</dbReference>
<evidence type="ECO:0000313" key="12">
    <source>
        <dbReference type="Proteomes" id="UP000608513"/>
    </source>
</evidence>
<evidence type="ECO:0000259" key="9">
    <source>
        <dbReference type="Pfam" id="PF01435"/>
    </source>
</evidence>
<gene>
    <name evidence="11" type="ORF">H8N03_24250</name>
</gene>
<evidence type="ECO:0000313" key="11">
    <source>
        <dbReference type="EMBL" id="MBC5786073.1"/>
    </source>
</evidence>
<evidence type="ECO:0000256" key="5">
    <source>
        <dbReference type="ARBA" id="ARBA00023049"/>
    </source>
</evidence>
<comment type="similarity">
    <text evidence="6">Belongs to the peptidase M48 family.</text>
</comment>
<feature type="region of interest" description="Disordered" evidence="7">
    <location>
        <begin position="341"/>
        <end position="361"/>
    </location>
</feature>
<accession>A0A923SE86</accession>
<keyword evidence="8" id="KW-0472">Membrane</keyword>
<reference evidence="11" key="1">
    <citation type="submission" date="2020-08" db="EMBL/GenBank/DDBJ databases">
        <title>Ramlibacter sp. USB13 16S ribosomal RNA gene genome sequencing and assembly.</title>
        <authorList>
            <person name="Kang M."/>
        </authorList>
    </citation>
    <scope>NUCLEOTIDE SEQUENCE</scope>
    <source>
        <strain evidence="11">USB13</strain>
    </source>
</reference>
<evidence type="ECO:0000259" key="10">
    <source>
        <dbReference type="Pfam" id="PF23368"/>
    </source>
</evidence>
<feature type="domain" description="DUF7092" evidence="10">
    <location>
        <begin position="7"/>
        <end position="91"/>
    </location>
</feature>
<dbReference type="GO" id="GO:0016020">
    <property type="term" value="C:membrane"/>
    <property type="evidence" value="ECO:0007669"/>
    <property type="project" value="TreeGrafter"/>
</dbReference>
<evidence type="ECO:0000256" key="2">
    <source>
        <dbReference type="ARBA" id="ARBA00022723"/>
    </source>
</evidence>
<keyword evidence="2" id="KW-0479">Metal-binding</keyword>
<protein>
    <submittedName>
        <fullName evidence="11">M48 family metallopeptidase</fullName>
    </submittedName>
</protein>
<keyword evidence="4 6" id="KW-0862">Zinc</keyword>
<keyword evidence="12" id="KW-1185">Reference proteome</keyword>
<evidence type="ECO:0000256" key="7">
    <source>
        <dbReference type="SAM" id="MobiDB-lite"/>
    </source>
</evidence>
<dbReference type="Pfam" id="PF23368">
    <property type="entry name" value="DUF7092"/>
    <property type="match status" value="1"/>
</dbReference>
<name>A0A923SE86_9BURK</name>
<keyword evidence="8" id="KW-1133">Transmembrane helix</keyword>
<dbReference type="EMBL" id="JACORT010000014">
    <property type="protein sequence ID" value="MBC5786073.1"/>
    <property type="molecule type" value="Genomic_DNA"/>
</dbReference>